<proteinExistence type="predicted"/>
<evidence type="ECO:0000313" key="2">
    <source>
        <dbReference type="Proteomes" id="UP000198848"/>
    </source>
</evidence>
<dbReference type="OrthoDB" id="183473at2157"/>
<dbReference type="RefSeq" id="WP_090381372.1">
    <property type="nucleotide sequence ID" value="NZ_FNLC01000002.1"/>
</dbReference>
<dbReference type="Proteomes" id="UP000198848">
    <property type="component" value="Unassembled WGS sequence"/>
</dbReference>
<dbReference type="STRING" id="1095778.SAMN04489842_2139"/>
<sequence length="171" mass="18365">MVSRRSVLLALVLLGAVLVGVGFATGTPEPVLTIENDDNVSYQVTAYTVEDLDAAGYLNFEVTTDDGEQRLVTYNDLVWTTSYQNVTLVDEGVNSQSFTVGPNETTTGVVDGWSHGDVTLYIVESDDDETRTWSRTVTCDSRGQDHGLRMAADSGGGGSTHCGGGFGWMIR</sequence>
<accession>A0A1H1FVT0</accession>
<reference evidence="2" key="1">
    <citation type="submission" date="2016-10" db="EMBL/GenBank/DDBJ databases">
        <authorList>
            <person name="Varghese N."/>
            <person name="Submissions S."/>
        </authorList>
    </citation>
    <scope>NUCLEOTIDE SEQUENCE [LARGE SCALE GENOMIC DNA]</scope>
    <source>
        <strain evidence="2">DSM 24767</strain>
    </source>
</reference>
<dbReference type="AlphaFoldDB" id="A0A1H1FVT0"/>
<keyword evidence="2" id="KW-1185">Reference proteome</keyword>
<protein>
    <submittedName>
        <fullName evidence="1">Uncharacterized protein</fullName>
    </submittedName>
</protein>
<dbReference type="InterPro" id="IPR058994">
    <property type="entry name" value="Ig-containing_halobact"/>
</dbReference>
<evidence type="ECO:0000313" key="1">
    <source>
        <dbReference type="EMBL" id="SDR05093.1"/>
    </source>
</evidence>
<organism evidence="1 2">
    <name type="scientific">Natronobacterium texcoconense</name>
    <dbReference type="NCBI Taxonomy" id="1095778"/>
    <lineage>
        <taxon>Archaea</taxon>
        <taxon>Methanobacteriati</taxon>
        <taxon>Methanobacteriota</taxon>
        <taxon>Stenosarchaea group</taxon>
        <taxon>Halobacteria</taxon>
        <taxon>Halobacteriales</taxon>
        <taxon>Natrialbaceae</taxon>
        <taxon>Natronobacterium</taxon>
    </lineage>
</organism>
<gene>
    <name evidence="1" type="ORF">SAMN04489842_2139</name>
</gene>
<dbReference type="EMBL" id="FNLC01000002">
    <property type="protein sequence ID" value="SDR05093.1"/>
    <property type="molecule type" value="Genomic_DNA"/>
</dbReference>
<name>A0A1H1FVT0_NATTX</name>
<dbReference type="Pfam" id="PF26515">
    <property type="entry name" value="Ig_halo_2"/>
    <property type="match status" value="1"/>
</dbReference>